<feature type="transmembrane region" description="Helical" evidence="1">
    <location>
        <begin position="35"/>
        <end position="52"/>
    </location>
</feature>
<keyword evidence="3" id="KW-1185">Reference proteome</keyword>
<sequence>MNLLRRRVNGLLLLLLLLMVVVVLMHPLLLCRMHSIITIIITSIYLSCWTSLKKNFVSWSSISYLWDSTLISRQCD</sequence>
<proteinExistence type="predicted"/>
<dbReference type="AlphaFoldDB" id="A0A183JF03"/>
<dbReference type="WBParaSite" id="SCUD_0000126601-mRNA-1">
    <property type="protein sequence ID" value="SCUD_0000126601-mRNA-1"/>
    <property type="gene ID" value="SCUD_0000126601"/>
</dbReference>
<keyword evidence="1" id="KW-0472">Membrane</keyword>
<reference evidence="4" key="1">
    <citation type="submission" date="2016-06" db="UniProtKB">
        <authorList>
            <consortium name="WormBaseParasite"/>
        </authorList>
    </citation>
    <scope>IDENTIFICATION</scope>
</reference>
<evidence type="ECO:0000313" key="4">
    <source>
        <dbReference type="WBParaSite" id="SCUD_0000126601-mRNA-1"/>
    </source>
</evidence>
<reference evidence="2 3" key="2">
    <citation type="submission" date="2018-11" db="EMBL/GenBank/DDBJ databases">
        <authorList>
            <consortium name="Pathogen Informatics"/>
        </authorList>
    </citation>
    <scope>NUCLEOTIDE SEQUENCE [LARGE SCALE GENOMIC DNA]</scope>
    <source>
        <strain evidence="2">Dakar</strain>
        <strain evidence="3">Dakar, Senegal</strain>
    </source>
</reference>
<accession>A0A183JF03</accession>
<keyword evidence="1" id="KW-1133">Transmembrane helix</keyword>
<evidence type="ECO:0000313" key="3">
    <source>
        <dbReference type="Proteomes" id="UP000279833"/>
    </source>
</evidence>
<organism evidence="4">
    <name type="scientific">Schistosoma curassoni</name>
    <dbReference type="NCBI Taxonomy" id="6186"/>
    <lineage>
        <taxon>Eukaryota</taxon>
        <taxon>Metazoa</taxon>
        <taxon>Spiralia</taxon>
        <taxon>Lophotrochozoa</taxon>
        <taxon>Platyhelminthes</taxon>
        <taxon>Trematoda</taxon>
        <taxon>Digenea</taxon>
        <taxon>Strigeidida</taxon>
        <taxon>Schistosomatoidea</taxon>
        <taxon>Schistosomatidae</taxon>
        <taxon>Schistosoma</taxon>
    </lineage>
</organism>
<keyword evidence="1" id="KW-0812">Transmembrane</keyword>
<dbReference type="Proteomes" id="UP000279833">
    <property type="component" value="Unassembled WGS sequence"/>
</dbReference>
<evidence type="ECO:0000313" key="2">
    <source>
        <dbReference type="EMBL" id="VDO66570.1"/>
    </source>
</evidence>
<name>A0A183JF03_9TREM</name>
<protein>
    <submittedName>
        <fullName evidence="4">Secreted protein</fullName>
    </submittedName>
</protein>
<gene>
    <name evidence="2" type="ORF">SCUD_LOCUS1267</name>
</gene>
<dbReference type="EMBL" id="UZAK01000987">
    <property type="protein sequence ID" value="VDO66570.1"/>
    <property type="molecule type" value="Genomic_DNA"/>
</dbReference>
<evidence type="ECO:0000256" key="1">
    <source>
        <dbReference type="SAM" id="Phobius"/>
    </source>
</evidence>